<keyword evidence="4" id="KW-1185">Reference proteome</keyword>
<protein>
    <recommendedName>
        <fullName evidence="2">Peptidase S1 domain-containing protein</fullName>
    </recommendedName>
</protein>
<dbReference type="InterPro" id="IPR009003">
    <property type="entry name" value="Peptidase_S1_PA"/>
</dbReference>
<reference evidence="3 4" key="1">
    <citation type="submission" date="2017-03" db="EMBL/GenBank/DDBJ databases">
        <title>Genome Survey of Euroglyphus maynei.</title>
        <authorList>
            <person name="Arlian L.G."/>
            <person name="Morgan M.S."/>
            <person name="Rider S.D."/>
        </authorList>
    </citation>
    <scope>NUCLEOTIDE SEQUENCE [LARGE SCALE GENOMIC DNA]</scope>
    <source>
        <strain evidence="3">Arlian Lab</strain>
        <tissue evidence="3">Whole body</tissue>
    </source>
</reference>
<dbReference type="AlphaFoldDB" id="A0A1Y3ASR2"/>
<keyword evidence="1" id="KW-1015">Disulfide bond</keyword>
<dbReference type="PANTHER" id="PTHR24253:SF88">
    <property type="entry name" value="NOTOPLEURAL, ISOFORM A"/>
    <property type="match status" value="1"/>
</dbReference>
<evidence type="ECO:0000313" key="3">
    <source>
        <dbReference type="EMBL" id="OTF70888.1"/>
    </source>
</evidence>
<dbReference type="SUPFAM" id="SSF50494">
    <property type="entry name" value="Trypsin-like serine proteases"/>
    <property type="match status" value="1"/>
</dbReference>
<dbReference type="InterPro" id="IPR043504">
    <property type="entry name" value="Peptidase_S1_PA_chymotrypsin"/>
</dbReference>
<dbReference type="PANTHER" id="PTHR24253">
    <property type="entry name" value="TRANSMEMBRANE PROTEASE SERINE"/>
    <property type="match status" value="1"/>
</dbReference>
<comment type="caution">
    <text evidence="3">The sequence shown here is derived from an EMBL/GenBank/DDBJ whole genome shotgun (WGS) entry which is preliminary data.</text>
</comment>
<evidence type="ECO:0000256" key="1">
    <source>
        <dbReference type="ARBA" id="ARBA00023157"/>
    </source>
</evidence>
<sequence length="94" mass="11158">VSPTDLLLRLGEFDISTDTEPHSHIERRIQIIAPHPKFDPRTFEYDLALLRFYEPIRFQKNIIPICLPEHNETYVGRWATVTGWGRLHEGKFWN</sequence>
<organism evidence="3 4">
    <name type="scientific">Euroglyphus maynei</name>
    <name type="common">Mayne's house dust mite</name>
    <dbReference type="NCBI Taxonomy" id="6958"/>
    <lineage>
        <taxon>Eukaryota</taxon>
        <taxon>Metazoa</taxon>
        <taxon>Ecdysozoa</taxon>
        <taxon>Arthropoda</taxon>
        <taxon>Chelicerata</taxon>
        <taxon>Arachnida</taxon>
        <taxon>Acari</taxon>
        <taxon>Acariformes</taxon>
        <taxon>Sarcoptiformes</taxon>
        <taxon>Astigmata</taxon>
        <taxon>Psoroptidia</taxon>
        <taxon>Analgoidea</taxon>
        <taxon>Pyroglyphidae</taxon>
        <taxon>Pyroglyphinae</taxon>
        <taxon>Euroglyphus</taxon>
    </lineage>
</organism>
<gene>
    <name evidence="3" type="ORF">BLA29_014752</name>
</gene>
<dbReference type="Proteomes" id="UP000194236">
    <property type="component" value="Unassembled WGS sequence"/>
</dbReference>
<dbReference type="OrthoDB" id="93664at2759"/>
<dbReference type="GO" id="GO:0004252">
    <property type="term" value="F:serine-type endopeptidase activity"/>
    <property type="evidence" value="ECO:0007669"/>
    <property type="project" value="InterPro"/>
</dbReference>
<dbReference type="Gene3D" id="2.40.10.10">
    <property type="entry name" value="Trypsin-like serine proteases"/>
    <property type="match status" value="1"/>
</dbReference>
<dbReference type="EMBL" id="MUJZ01063561">
    <property type="protein sequence ID" value="OTF70888.1"/>
    <property type="molecule type" value="Genomic_DNA"/>
</dbReference>
<dbReference type="GO" id="GO:0006508">
    <property type="term" value="P:proteolysis"/>
    <property type="evidence" value="ECO:0007669"/>
    <property type="project" value="InterPro"/>
</dbReference>
<evidence type="ECO:0000313" key="4">
    <source>
        <dbReference type="Proteomes" id="UP000194236"/>
    </source>
</evidence>
<name>A0A1Y3ASR2_EURMA</name>
<feature type="non-terminal residue" evidence="3">
    <location>
        <position position="1"/>
    </location>
</feature>
<dbReference type="InterPro" id="IPR001254">
    <property type="entry name" value="Trypsin_dom"/>
</dbReference>
<dbReference type="Pfam" id="PF00089">
    <property type="entry name" value="Trypsin"/>
    <property type="match status" value="1"/>
</dbReference>
<evidence type="ECO:0000259" key="2">
    <source>
        <dbReference type="Pfam" id="PF00089"/>
    </source>
</evidence>
<feature type="domain" description="Peptidase S1" evidence="2">
    <location>
        <begin position="9"/>
        <end position="90"/>
    </location>
</feature>
<proteinExistence type="predicted"/>
<accession>A0A1Y3ASR2</accession>